<proteinExistence type="predicted"/>
<keyword evidence="2" id="KW-1185">Reference proteome</keyword>
<evidence type="ECO:0000313" key="1">
    <source>
        <dbReference type="EMBL" id="GAA1433426.1"/>
    </source>
</evidence>
<sequence>MASEAKFTAEESRKLAAFIARAWADPALAEAYRRDPRAVLSGAGIDLGGRDVPDLPDKPGDLGSQPLNDTFAISSSASSISCATCPCTGCTASCACVAESAEVLDKQLGAVKQLAEDPGGREYARALMSKWNVKVGR</sequence>
<organism evidence="1 2">
    <name type="scientific">Streptomyces thermospinosisporus</name>
    <dbReference type="NCBI Taxonomy" id="161482"/>
    <lineage>
        <taxon>Bacteria</taxon>
        <taxon>Bacillati</taxon>
        <taxon>Actinomycetota</taxon>
        <taxon>Actinomycetes</taxon>
        <taxon>Kitasatosporales</taxon>
        <taxon>Streptomycetaceae</taxon>
        <taxon>Streptomyces</taxon>
    </lineage>
</organism>
<dbReference type="Proteomes" id="UP001500973">
    <property type="component" value="Unassembled WGS sequence"/>
</dbReference>
<dbReference type="EMBL" id="BAAAIZ010000108">
    <property type="protein sequence ID" value="GAA1433426.1"/>
    <property type="molecule type" value="Genomic_DNA"/>
</dbReference>
<accession>A0ABP4JWR3</accession>
<dbReference type="RefSeq" id="WP_344015998.1">
    <property type="nucleotide sequence ID" value="NZ_BAAAIZ010000108.1"/>
</dbReference>
<reference evidence="2" key="1">
    <citation type="journal article" date="2019" name="Int. J. Syst. Evol. Microbiol.">
        <title>The Global Catalogue of Microorganisms (GCM) 10K type strain sequencing project: providing services to taxonomists for standard genome sequencing and annotation.</title>
        <authorList>
            <consortium name="The Broad Institute Genomics Platform"/>
            <consortium name="The Broad Institute Genome Sequencing Center for Infectious Disease"/>
            <person name="Wu L."/>
            <person name="Ma J."/>
        </authorList>
    </citation>
    <scope>NUCLEOTIDE SEQUENCE [LARGE SCALE GENOMIC DNA]</scope>
    <source>
        <strain evidence="2">JCM 11756</strain>
    </source>
</reference>
<name>A0ABP4JWR3_9ACTN</name>
<gene>
    <name evidence="1" type="ORF">GCM10009601_55910</name>
</gene>
<comment type="caution">
    <text evidence="1">The sequence shown here is derived from an EMBL/GenBank/DDBJ whole genome shotgun (WGS) entry which is preliminary data.</text>
</comment>
<evidence type="ECO:0000313" key="2">
    <source>
        <dbReference type="Proteomes" id="UP001500973"/>
    </source>
</evidence>
<evidence type="ECO:0008006" key="3">
    <source>
        <dbReference type="Google" id="ProtNLM"/>
    </source>
</evidence>
<protein>
    <recommendedName>
        <fullName evidence="3">Mersacidin/lichenicidin family type 2 lantibiotic</fullName>
    </recommendedName>
</protein>